<proteinExistence type="predicted"/>
<feature type="compositionally biased region" description="Low complexity" evidence="1">
    <location>
        <begin position="205"/>
        <end position="215"/>
    </location>
</feature>
<feature type="region of interest" description="Disordered" evidence="1">
    <location>
        <begin position="123"/>
        <end position="150"/>
    </location>
</feature>
<dbReference type="EMBL" id="WVTA01000001">
    <property type="protein sequence ID" value="KAK3217071.1"/>
    <property type="molecule type" value="Genomic_DNA"/>
</dbReference>
<evidence type="ECO:0000313" key="2">
    <source>
        <dbReference type="EMBL" id="KAK3217071.1"/>
    </source>
</evidence>
<feature type="region of interest" description="Disordered" evidence="1">
    <location>
        <begin position="668"/>
        <end position="694"/>
    </location>
</feature>
<accession>A0AAN6RMT5</accession>
<evidence type="ECO:0000313" key="3">
    <source>
        <dbReference type="Proteomes" id="UP001280581"/>
    </source>
</evidence>
<protein>
    <submittedName>
        <fullName evidence="2">Uncharacterized protein</fullName>
    </submittedName>
</protein>
<evidence type="ECO:0000256" key="1">
    <source>
        <dbReference type="SAM" id="MobiDB-lite"/>
    </source>
</evidence>
<dbReference type="AlphaFoldDB" id="A0AAN6RMT5"/>
<name>A0AAN6RMT5_9PLEO</name>
<feature type="region of interest" description="Disordered" evidence="1">
    <location>
        <begin position="196"/>
        <end position="218"/>
    </location>
</feature>
<feature type="compositionally biased region" description="Low complexity" evidence="1">
    <location>
        <begin position="311"/>
        <end position="324"/>
    </location>
</feature>
<feature type="compositionally biased region" description="Low complexity" evidence="1">
    <location>
        <begin position="282"/>
        <end position="293"/>
    </location>
</feature>
<sequence length="953" mass="104762">MQLPTGTASQSVAANLSPVSAYTQTHCKLPLVLQLPSYWIGRDPGRKCKTSPARRSFHSARTPCPRRLRQSSAIFGSIGLAARLLSTPPGQPRRSLSCCTRSRPSLFVGALISTSAAAKVATKARKGGRRGRRGASGVAQAAQPGRLPLGTPTYRFAEPSHSHIRIVPREEPDQEYNECNATFCRLDSLETSHFPSRERRFSKGSVVSEASSSSATFAQMARRHNTGEMEGIEKPTSGPLPLSGYITLQSSRNRKNNKNWRALQPSDLGPVESLEAVKAARSSSPSESFEPDSVITSGSYSGELLHQSSHRSTLPRTTSTTLPRIQTDMFPHEDLIPINTMRSAPQQAPSNESSNGVSPTDPRPQVIENYLRLFGQLPDIIRLHEQTGDFDGQVVFIGHPNRDVSAHQWLSASFQWVNIGLWSHNRKKIEGSLASDRYPNSGFSPNSIEYFKCVAEKRERMIKEHGRSQIEGEVHELRPRPTVSNIADARKPVVIAIPTGRTITGEKLEDPFVSTNNIAQPAPLASFNFRGDSQVGSMNFDYEFPSKPGATIKENKQIYRERERERLEALQFGEEAATGFTPPMARPNPRNDTLTSMETMQGPLEGGNMLTEGNRPKPRPGLPIEHRVAVPDFQLNNMNVRNSIPKGPTVANPYRGVSTLNAAAPPYQMPSREHQPEACDSSVAAPNLPVSTVDPSLRFSDPDGMRQENVHPIANGFNKQAPTKQNWSGPFFADSIPTAHDPTASLSLQTTDEQKLATWYRDGQTVSRQQDYAKTLITAALASMKARTFGAIGEGSAAKQTLLKYENTHLFARLYENLFEYKEESRAGKSSNYFTRAWKTPPPHLCDLGPEGNNSFYTSTKVYSPQLPRAPSRPYQPYRGENTPWGFSALGSHPCPMPVPYGRSTVTGSFAMPPGLNTTTTVSSLSDLCPFPMSVPDGRKTTGQEFGYMRGGS</sequence>
<reference evidence="2 3" key="1">
    <citation type="submission" date="2021-02" db="EMBL/GenBank/DDBJ databases">
        <title>Genome assembly of Pseudopithomyces chartarum.</title>
        <authorList>
            <person name="Jauregui R."/>
            <person name="Singh J."/>
            <person name="Voisey C."/>
        </authorList>
    </citation>
    <scope>NUCLEOTIDE SEQUENCE [LARGE SCALE GENOMIC DNA]</scope>
    <source>
        <strain evidence="2 3">AGR01</strain>
    </source>
</reference>
<dbReference type="Proteomes" id="UP001280581">
    <property type="component" value="Unassembled WGS sequence"/>
</dbReference>
<organism evidence="2 3">
    <name type="scientific">Pseudopithomyces chartarum</name>
    <dbReference type="NCBI Taxonomy" id="1892770"/>
    <lineage>
        <taxon>Eukaryota</taxon>
        <taxon>Fungi</taxon>
        <taxon>Dikarya</taxon>
        <taxon>Ascomycota</taxon>
        <taxon>Pezizomycotina</taxon>
        <taxon>Dothideomycetes</taxon>
        <taxon>Pleosporomycetidae</taxon>
        <taxon>Pleosporales</taxon>
        <taxon>Massarineae</taxon>
        <taxon>Didymosphaeriaceae</taxon>
        <taxon>Pseudopithomyces</taxon>
    </lineage>
</organism>
<comment type="caution">
    <text evidence="2">The sequence shown here is derived from an EMBL/GenBank/DDBJ whole genome shotgun (WGS) entry which is preliminary data.</text>
</comment>
<keyword evidence="3" id="KW-1185">Reference proteome</keyword>
<feature type="compositionally biased region" description="Basic residues" evidence="1">
    <location>
        <begin position="123"/>
        <end position="133"/>
    </location>
</feature>
<gene>
    <name evidence="2" type="ORF">GRF29_1g1869951</name>
</gene>
<feature type="region of interest" description="Disordered" evidence="1">
    <location>
        <begin position="275"/>
        <end position="330"/>
    </location>
</feature>